<keyword evidence="4 10" id="KW-0862">Zinc</keyword>
<evidence type="ECO:0000256" key="1">
    <source>
        <dbReference type="ARBA" id="ARBA00004123"/>
    </source>
</evidence>
<dbReference type="GO" id="GO:0000981">
    <property type="term" value="F:DNA-binding transcription factor activity, RNA polymerase II-specific"/>
    <property type="evidence" value="ECO:0007669"/>
    <property type="project" value="TreeGrafter"/>
</dbReference>
<dbReference type="GO" id="GO:0046872">
    <property type="term" value="F:metal ion binding"/>
    <property type="evidence" value="ECO:0007669"/>
    <property type="project" value="UniProtKB-KW"/>
</dbReference>
<dbReference type="GO" id="GO:0000977">
    <property type="term" value="F:RNA polymerase II transcription regulatory region sequence-specific DNA binding"/>
    <property type="evidence" value="ECO:0007669"/>
    <property type="project" value="TreeGrafter"/>
</dbReference>
<dbReference type="InterPro" id="IPR009057">
    <property type="entry name" value="Homeodomain-like_sf"/>
</dbReference>
<dbReference type="PANTHER" id="PTHR24208:SF127">
    <property type="entry name" value="LIM_HOMEOBOX PROTEIN AWH"/>
    <property type="match status" value="1"/>
</dbReference>
<proteinExistence type="predicted"/>
<dbReference type="Proteomes" id="UP000663870">
    <property type="component" value="Unassembled WGS sequence"/>
</dbReference>
<dbReference type="GO" id="GO:0030182">
    <property type="term" value="P:neuron differentiation"/>
    <property type="evidence" value="ECO:0007669"/>
    <property type="project" value="TreeGrafter"/>
</dbReference>
<dbReference type="Proteomes" id="UP000663854">
    <property type="component" value="Unassembled WGS sequence"/>
</dbReference>
<evidence type="ECO:0000256" key="12">
    <source>
        <dbReference type="SAM" id="MobiDB-lite"/>
    </source>
</evidence>
<gene>
    <name evidence="16" type="ORF">JXQ802_LOCUS31473</name>
    <name evidence="15" type="ORF">PYM288_LOCUS20676</name>
</gene>
<comment type="subcellular location">
    <subcellularLocation>
        <location evidence="1 9 11">Nucleus</location>
    </subcellularLocation>
</comment>
<evidence type="ECO:0000313" key="18">
    <source>
        <dbReference type="Proteomes" id="UP000663870"/>
    </source>
</evidence>
<evidence type="ECO:0000313" key="17">
    <source>
        <dbReference type="Proteomes" id="UP000663854"/>
    </source>
</evidence>
<evidence type="ECO:0000256" key="11">
    <source>
        <dbReference type="RuleBase" id="RU000682"/>
    </source>
</evidence>
<dbReference type="InterPro" id="IPR001356">
    <property type="entry name" value="HD"/>
</dbReference>
<keyword evidence="3" id="KW-0677">Repeat</keyword>
<feature type="domain" description="LIM zinc-binding" evidence="13">
    <location>
        <begin position="27"/>
        <end position="87"/>
    </location>
</feature>
<comment type="caution">
    <text evidence="15">The sequence shown here is derived from an EMBL/GenBank/DDBJ whole genome shotgun (WGS) entry which is preliminary data.</text>
</comment>
<dbReference type="Gene3D" id="2.10.110.10">
    <property type="entry name" value="Cysteine Rich Protein"/>
    <property type="match status" value="2"/>
</dbReference>
<organism evidence="15 17">
    <name type="scientific">Rotaria sordida</name>
    <dbReference type="NCBI Taxonomy" id="392033"/>
    <lineage>
        <taxon>Eukaryota</taxon>
        <taxon>Metazoa</taxon>
        <taxon>Spiralia</taxon>
        <taxon>Gnathifera</taxon>
        <taxon>Rotifera</taxon>
        <taxon>Eurotatoria</taxon>
        <taxon>Bdelloidea</taxon>
        <taxon>Philodinida</taxon>
        <taxon>Philodinidae</taxon>
        <taxon>Rotaria</taxon>
    </lineage>
</organism>
<keyword evidence="18" id="KW-1185">Reference proteome</keyword>
<accession>A0A814QLD0</accession>
<dbReference type="PROSITE" id="PS00478">
    <property type="entry name" value="LIM_DOMAIN_1"/>
    <property type="match status" value="2"/>
</dbReference>
<dbReference type="InterPro" id="IPR050453">
    <property type="entry name" value="LIM_Homeobox_TF"/>
</dbReference>
<dbReference type="SUPFAM" id="SSF46689">
    <property type="entry name" value="Homeodomain-like"/>
    <property type="match status" value="1"/>
</dbReference>
<dbReference type="GO" id="GO:0005634">
    <property type="term" value="C:nucleus"/>
    <property type="evidence" value="ECO:0007669"/>
    <property type="project" value="UniProtKB-SubCell"/>
</dbReference>
<dbReference type="EMBL" id="CAJNOL010001335">
    <property type="protein sequence ID" value="CAF1339111.1"/>
    <property type="molecule type" value="Genomic_DNA"/>
</dbReference>
<feature type="domain" description="Homeobox" evidence="14">
    <location>
        <begin position="178"/>
        <end position="238"/>
    </location>
</feature>
<dbReference type="PANTHER" id="PTHR24208">
    <property type="entry name" value="LIM/HOMEOBOX PROTEIN LHX"/>
    <property type="match status" value="1"/>
</dbReference>
<feature type="region of interest" description="Disordered" evidence="12">
    <location>
        <begin position="233"/>
        <end position="263"/>
    </location>
</feature>
<keyword evidence="8 9" id="KW-0539">Nucleus</keyword>
<reference evidence="15" key="1">
    <citation type="submission" date="2021-02" db="EMBL/GenBank/DDBJ databases">
        <authorList>
            <person name="Nowell W R."/>
        </authorList>
    </citation>
    <scope>NUCLEOTIDE SEQUENCE</scope>
</reference>
<name>A0A814QLD0_9BILA</name>
<feature type="domain" description="LIM zinc-binding" evidence="13">
    <location>
        <begin position="88"/>
        <end position="150"/>
    </location>
</feature>
<evidence type="ECO:0000313" key="15">
    <source>
        <dbReference type="EMBL" id="CAF1120592.1"/>
    </source>
</evidence>
<evidence type="ECO:0000259" key="14">
    <source>
        <dbReference type="PROSITE" id="PS50071"/>
    </source>
</evidence>
<dbReference type="FunFam" id="1.10.10.60:FF:000027">
    <property type="entry name" value="LIM/homeobox protein Lhx9"/>
    <property type="match status" value="1"/>
</dbReference>
<keyword evidence="5 10" id="KW-0440">LIM domain</keyword>
<dbReference type="InterPro" id="IPR001781">
    <property type="entry name" value="Znf_LIM"/>
</dbReference>
<evidence type="ECO:0000313" key="16">
    <source>
        <dbReference type="EMBL" id="CAF1339111.1"/>
    </source>
</evidence>
<dbReference type="Gene3D" id="1.10.10.60">
    <property type="entry name" value="Homeodomain-like"/>
    <property type="match status" value="1"/>
</dbReference>
<dbReference type="SMART" id="SM00389">
    <property type="entry name" value="HOX"/>
    <property type="match status" value="1"/>
</dbReference>
<evidence type="ECO:0000256" key="6">
    <source>
        <dbReference type="ARBA" id="ARBA00023125"/>
    </source>
</evidence>
<evidence type="ECO:0000256" key="9">
    <source>
        <dbReference type="PROSITE-ProRule" id="PRU00108"/>
    </source>
</evidence>
<dbReference type="Pfam" id="PF00412">
    <property type="entry name" value="LIM"/>
    <property type="match status" value="2"/>
</dbReference>
<evidence type="ECO:0000256" key="8">
    <source>
        <dbReference type="ARBA" id="ARBA00023242"/>
    </source>
</evidence>
<keyword evidence="2 10" id="KW-0479">Metal-binding</keyword>
<feature type="DNA-binding region" description="Homeobox" evidence="9">
    <location>
        <begin position="180"/>
        <end position="239"/>
    </location>
</feature>
<keyword evidence="7 9" id="KW-0371">Homeobox</keyword>
<evidence type="ECO:0000256" key="3">
    <source>
        <dbReference type="ARBA" id="ARBA00022737"/>
    </source>
</evidence>
<protein>
    <submittedName>
        <fullName evidence="15">Uncharacterized protein</fullName>
    </submittedName>
</protein>
<evidence type="ECO:0000259" key="13">
    <source>
        <dbReference type="PROSITE" id="PS50023"/>
    </source>
</evidence>
<evidence type="ECO:0000256" key="2">
    <source>
        <dbReference type="ARBA" id="ARBA00022723"/>
    </source>
</evidence>
<dbReference type="PROSITE" id="PS50071">
    <property type="entry name" value="HOMEOBOX_2"/>
    <property type="match status" value="1"/>
</dbReference>
<dbReference type="Pfam" id="PF00046">
    <property type="entry name" value="Homeodomain"/>
    <property type="match status" value="1"/>
</dbReference>
<sequence length="275" mass="32401">MDVECSTKLTHLFSCNKSIYKDGIAYFICRACQIVIEDKFYLCVRSKIYHESCLQCAICQITLNEQSKCFLKGVDILCSKDYYKYFINKCSKCDRFIYPNDWIRRACENIYHLTCFACYTCGRQLSTDEEYALDNGHILCKIHVMGVNENNYYGKCFLFLFKNYLNFGTFYNVANKQSETKRVRTAFTIEQLHTLRANFQIDSNPDGQNLEWIAQTAGLSKRVTQIWFQNTRARQKKVHDKKLQQKTNYKQNKHKKNNNSNLNKNDDSVLFLFSL</sequence>
<dbReference type="SMART" id="SM00132">
    <property type="entry name" value="LIM"/>
    <property type="match status" value="2"/>
</dbReference>
<dbReference type="EMBL" id="CAJNOH010000771">
    <property type="protein sequence ID" value="CAF1120592.1"/>
    <property type="molecule type" value="Genomic_DNA"/>
</dbReference>
<dbReference type="AlphaFoldDB" id="A0A814QLD0"/>
<keyword evidence="6 9" id="KW-0238">DNA-binding</keyword>
<evidence type="ECO:0000256" key="5">
    <source>
        <dbReference type="ARBA" id="ARBA00023038"/>
    </source>
</evidence>
<evidence type="ECO:0000256" key="10">
    <source>
        <dbReference type="PROSITE-ProRule" id="PRU00125"/>
    </source>
</evidence>
<dbReference type="SUPFAM" id="SSF57716">
    <property type="entry name" value="Glucocorticoid receptor-like (DNA-binding domain)"/>
    <property type="match status" value="1"/>
</dbReference>
<dbReference type="PROSITE" id="PS50023">
    <property type="entry name" value="LIM_DOMAIN_2"/>
    <property type="match status" value="2"/>
</dbReference>
<evidence type="ECO:0000256" key="4">
    <source>
        <dbReference type="ARBA" id="ARBA00022833"/>
    </source>
</evidence>
<evidence type="ECO:0000256" key="7">
    <source>
        <dbReference type="ARBA" id="ARBA00023155"/>
    </source>
</evidence>
<dbReference type="CDD" id="cd00086">
    <property type="entry name" value="homeodomain"/>
    <property type="match status" value="1"/>
</dbReference>